<accession>A0ACA9PWR6</accession>
<proteinExistence type="predicted"/>
<gene>
    <name evidence="1" type="ORF">SPELUC_LOCUS12347</name>
</gene>
<name>A0ACA9PWR6_9GLOM</name>
<keyword evidence="2" id="KW-1185">Reference proteome</keyword>
<feature type="non-terminal residue" evidence="1">
    <location>
        <position position="78"/>
    </location>
</feature>
<evidence type="ECO:0000313" key="2">
    <source>
        <dbReference type="Proteomes" id="UP000789366"/>
    </source>
</evidence>
<dbReference type="Proteomes" id="UP000789366">
    <property type="component" value="Unassembled WGS sequence"/>
</dbReference>
<comment type="caution">
    <text evidence="1">The sequence shown here is derived from an EMBL/GenBank/DDBJ whole genome shotgun (WGS) entry which is preliminary data.</text>
</comment>
<evidence type="ECO:0000313" key="1">
    <source>
        <dbReference type="EMBL" id="CAG8719688.1"/>
    </source>
</evidence>
<protein>
    <submittedName>
        <fullName evidence="1">5271_t:CDS:1</fullName>
    </submittedName>
</protein>
<reference evidence="1" key="1">
    <citation type="submission" date="2021-06" db="EMBL/GenBank/DDBJ databases">
        <authorList>
            <person name="Kallberg Y."/>
            <person name="Tangrot J."/>
            <person name="Rosling A."/>
        </authorList>
    </citation>
    <scope>NUCLEOTIDE SEQUENCE</scope>
    <source>
        <strain evidence="1">28 12/20/2015</strain>
    </source>
</reference>
<dbReference type="EMBL" id="CAJVPW010028928">
    <property type="protein sequence ID" value="CAG8719688.1"/>
    <property type="molecule type" value="Genomic_DNA"/>
</dbReference>
<sequence length="78" mass="8269">MQITPQLIDASPFSSLESISQNTDPLGQDNLANIITDAASSNMTKEASNSGLTENSNSSGVEDNNMEEVTFTTVTSKK</sequence>
<organism evidence="1 2">
    <name type="scientific">Cetraspora pellucida</name>
    <dbReference type="NCBI Taxonomy" id="1433469"/>
    <lineage>
        <taxon>Eukaryota</taxon>
        <taxon>Fungi</taxon>
        <taxon>Fungi incertae sedis</taxon>
        <taxon>Mucoromycota</taxon>
        <taxon>Glomeromycotina</taxon>
        <taxon>Glomeromycetes</taxon>
        <taxon>Diversisporales</taxon>
        <taxon>Gigasporaceae</taxon>
        <taxon>Cetraspora</taxon>
    </lineage>
</organism>